<evidence type="ECO:0000313" key="2">
    <source>
        <dbReference type="Proteomes" id="UP000002256"/>
    </source>
</evidence>
<dbReference type="OrthoDB" id="9799639at2"/>
<evidence type="ECO:0000313" key="1">
    <source>
        <dbReference type="EMBL" id="ACS60276.1"/>
    </source>
</evidence>
<geneLocation type="plasmid" evidence="1 2">
    <name>pR132503</name>
</geneLocation>
<accession>C6B8N8</accession>
<sequence>MKFATGRGFPTRSYPYREPESGLALDNSVDPLIDIPKASFVRFFLGRDDLPEAIDTADIPKHVNDPFAQLILAAGFRPLTLQDILHLLNQATGPNEVSGQRLYRVADGGQIPWDAATANLDRHLRLVVTRHRGEEAELFISSAPPFNSAEIFLQVFAWDPVSGAYNFYERRRGIWSWAGSSWEAFDPQMRGLGPFDSHVSGAPVMKELKLPWMHWHSQSAPILDNILAPDDPLHNDPLYHGSELKGGEDLELIVRAGVSRWTRSRFDRTISGGILKDAKLFFRHILSTTTVNLVTSPQQGASLGDGEMLRLPTSFFLNSDCLLDELGLPATISRPKSPGTFYLDCLTTYGVQLKDGPVTLARDTPFAFAVPEPAFEDRTVLAELISRGALSRRLAASLLMVDFTNPVFSPRREKLHRYIPEEVALDGGQTLNDSFVAAVQASSEAAEPGSVEAEFLSTWSANPAAWQDPMVAAIESYWTNLLQRLTTAAGFDEIFRLSESRRRQFRKRPLAEFGLTLAVAAKLEIPVPLQMTEKARVIPNPPTEDQNHAIV</sequence>
<proteinExistence type="predicted"/>
<organism evidence="1 2">
    <name type="scientific">Rhizobium leguminosarum bv. trifolii (strain WSM1325)</name>
    <dbReference type="NCBI Taxonomy" id="395491"/>
    <lineage>
        <taxon>Bacteria</taxon>
        <taxon>Pseudomonadati</taxon>
        <taxon>Pseudomonadota</taxon>
        <taxon>Alphaproteobacteria</taxon>
        <taxon>Hyphomicrobiales</taxon>
        <taxon>Rhizobiaceae</taxon>
        <taxon>Rhizobium/Agrobacterium group</taxon>
        <taxon>Rhizobium</taxon>
    </lineage>
</organism>
<dbReference type="KEGG" id="rlg:Rleg_5455"/>
<gene>
    <name evidence="1" type="ordered locus">Rleg_5455</name>
</gene>
<name>C6B8N8_RHILS</name>
<dbReference type="HOGENOM" id="CLU_493405_0_0_5"/>
<keyword evidence="1" id="KW-0614">Plasmid</keyword>
<dbReference type="Proteomes" id="UP000002256">
    <property type="component" value="Plasmid pR132503"/>
</dbReference>
<protein>
    <submittedName>
        <fullName evidence="1">Uncharacterized protein</fullName>
    </submittedName>
</protein>
<dbReference type="AlphaFoldDB" id="C6B8N8"/>
<reference evidence="1 2" key="1">
    <citation type="journal article" date="2010" name="Stand. Genomic Sci.">
        <title>Complete genome sequence of Rhizobium leguminosarum bv. trifolii strain WSM1325, an effective microsymbiont of annual Mediterranean clovers.</title>
        <authorList>
            <person name="Reeve W."/>
            <person name="O'Hara G."/>
            <person name="Chain P."/>
            <person name="Ardley J."/>
            <person name="Brau L."/>
            <person name="Nandesena K."/>
            <person name="Tiwari R."/>
            <person name="Copeland A."/>
            <person name="Nolan M."/>
            <person name="Han C."/>
            <person name="Brettin T."/>
            <person name="Land M."/>
            <person name="Ovchinikova G."/>
            <person name="Ivanova N."/>
            <person name="Mavromatis K."/>
            <person name="Markowitz V."/>
            <person name="Kyrpides N."/>
            <person name="Melino V."/>
            <person name="Denton M."/>
            <person name="Yates R."/>
            <person name="Howieson J."/>
        </authorList>
    </citation>
    <scope>NUCLEOTIDE SEQUENCE [LARGE SCALE GENOMIC DNA]</scope>
    <source>
        <strain evidence="2">WSM1325</strain>
        <plasmid evidence="2">Plasmid pR132503</plasmid>
    </source>
</reference>
<dbReference type="EMBL" id="CP001625">
    <property type="protein sequence ID" value="ACS60276.1"/>
    <property type="molecule type" value="Genomic_DNA"/>
</dbReference>